<feature type="domain" description="4'-phosphopantetheinyl transferase N-terminal" evidence="13">
    <location>
        <begin position="47"/>
        <end position="112"/>
    </location>
</feature>
<evidence type="ECO:0000256" key="8">
    <source>
        <dbReference type="ARBA" id="ARBA00029894"/>
    </source>
</evidence>
<sequence>MHAIPLTEEPSQSLQSLRQRLSERLGPGIGIACMDVDGDARRLYSEECAAVRVAVPRRQREFAAGRQAARRAMMDIGWPPLAIPTAPDRSPVWPEGLVGSISHNDQACVAVVCPRGQWQAIGIDIEVHRPIETSLWSTICTPREMALLPSQPRPLRGLAVAHLFSAKEAVYKWQYPLTGRMLDFQQVQITLGATMQTFSARIADTDPAAAPAAEVNGHILVDRDHIVSWVLTRAAC</sequence>
<evidence type="ECO:0000259" key="13">
    <source>
        <dbReference type="Pfam" id="PF17837"/>
    </source>
</evidence>
<evidence type="ECO:0000256" key="4">
    <source>
        <dbReference type="ARBA" id="ARBA00011503"/>
    </source>
</evidence>
<evidence type="ECO:0000256" key="3">
    <source>
        <dbReference type="ARBA" id="ARBA00008342"/>
    </source>
</evidence>
<dbReference type="PANTHER" id="PTHR38096">
    <property type="entry name" value="ENTEROBACTIN SYNTHASE COMPONENT D"/>
    <property type="match status" value="1"/>
</dbReference>
<comment type="caution">
    <text evidence="14">The sequence shown here is derived from an EMBL/GenBank/DDBJ whole genome shotgun (WGS) entry which is preliminary data.</text>
</comment>
<evidence type="ECO:0000256" key="6">
    <source>
        <dbReference type="ARBA" id="ARBA00022679"/>
    </source>
</evidence>
<dbReference type="PANTHER" id="PTHR38096:SF1">
    <property type="entry name" value="ENTEROBACTIN SYNTHASE COMPONENT D"/>
    <property type="match status" value="1"/>
</dbReference>
<protein>
    <recommendedName>
        <fullName evidence="5">Enterobactin synthase component D</fullName>
    </recommendedName>
    <alternativeName>
        <fullName evidence="8">4'-phosphopantetheinyl transferase EntD</fullName>
    </alternativeName>
    <alternativeName>
        <fullName evidence="9">Enterochelin synthase D</fullName>
    </alternativeName>
</protein>
<dbReference type="Pfam" id="PF01648">
    <property type="entry name" value="ACPS"/>
    <property type="match status" value="1"/>
</dbReference>
<evidence type="ECO:0000313" key="15">
    <source>
        <dbReference type="Proteomes" id="UP001265700"/>
    </source>
</evidence>
<dbReference type="InterPro" id="IPR003542">
    <property type="entry name" value="Enbac_synth_compD-like"/>
</dbReference>
<keyword evidence="7" id="KW-0259">Enterobactin biosynthesis</keyword>
<accession>A0ABU1WLA0</accession>
<gene>
    <name evidence="14" type="ORF">J2W49_002021</name>
</gene>
<evidence type="ECO:0000256" key="1">
    <source>
        <dbReference type="ARBA" id="ARBA00003937"/>
    </source>
</evidence>
<dbReference type="PRINTS" id="PR01399">
    <property type="entry name" value="ENTSNTHTASED"/>
</dbReference>
<dbReference type="InterPro" id="IPR037143">
    <property type="entry name" value="4-PPantetheinyl_Trfase_dom_sf"/>
</dbReference>
<name>A0ABU1WLA0_9BURK</name>
<dbReference type="InterPro" id="IPR008278">
    <property type="entry name" value="4-PPantetheinyl_Trfase_dom"/>
</dbReference>
<feature type="domain" description="4'-phosphopantetheinyl transferase" evidence="12">
    <location>
        <begin position="120"/>
        <end position="209"/>
    </location>
</feature>
<evidence type="ECO:0000256" key="9">
    <source>
        <dbReference type="ARBA" id="ARBA00031996"/>
    </source>
</evidence>
<evidence type="ECO:0000313" key="14">
    <source>
        <dbReference type="EMBL" id="MDR7150066.1"/>
    </source>
</evidence>
<proteinExistence type="inferred from homology"/>
<dbReference type="Gene3D" id="3.90.470.20">
    <property type="entry name" value="4'-phosphopantetheinyl transferase domain"/>
    <property type="match status" value="1"/>
</dbReference>
<dbReference type="SUPFAM" id="SSF56214">
    <property type="entry name" value="4'-phosphopantetheinyl transferase"/>
    <property type="match status" value="1"/>
</dbReference>
<comment type="catalytic activity">
    <reaction evidence="10">
        <text>apo-[aryl-carrier protein] + CoA = holo-[aryl-carrier protein] + adenosine 3',5'-bisphosphate + H(+)</text>
        <dbReference type="Rhea" id="RHEA:48404"/>
        <dbReference type="Rhea" id="RHEA-COMP:15903"/>
        <dbReference type="Rhea" id="RHEA-COMP:17557"/>
        <dbReference type="ChEBI" id="CHEBI:15378"/>
        <dbReference type="ChEBI" id="CHEBI:29999"/>
        <dbReference type="ChEBI" id="CHEBI:57287"/>
        <dbReference type="ChEBI" id="CHEBI:58343"/>
        <dbReference type="ChEBI" id="CHEBI:64479"/>
    </reaction>
</comment>
<comment type="similarity">
    <text evidence="3">Belongs to the P-Pant transferase superfamily. EntD family.</text>
</comment>
<comment type="pathway">
    <text evidence="2">Siderophore biosynthesis; enterobactin biosynthesis.</text>
</comment>
<evidence type="ECO:0000256" key="2">
    <source>
        <dbReference type="ARBA" id="ARBA00004993"/>
    </source>
</evidence>
<evidence type="ECO:0000256" key="5">
    <source>
        <dbReference type="ARBA" id="ARBA00019087"/>
    </source>
</evidence>
<reference evidence="14 15" key="1">
    <citation type="submission" date="2023-07" db="EMBL/GenBank/DDBJ databases">
        <title>Sorghum-associated microbial communities from plants grown in Nebraska, USA.</title>
        <authorList>
            <person name="Schachtman D."/>
        </authorList>
    </citation>
    <scope>NUCLEOTIDE SEQUENCE [LARGE SCALE GENOMIC DNA]</scope>
    <source>
        <strain evidence="14 15">4249</strain>
    </source>
</reference>
<keyword evidence="15" id="KW-1185">Reference proteome</keyword>
<dbReference type="EMBL" id="JAVDWU010000003">
    <property type="protein sequence ID" value="MDR7150066.1"/>
    <property type="molecule type" value="Genomic_DNA"/>
</dbReference>
<dbReference type="InterPro" id="IPR041354">
    <property type="entry name" value="4PPT_N"/>
</dbReference>
<comment type="subunit">
    <text evidence="4">EntB, EntD, EntE, and EntF form a multienzyme complex called enterobactin synthase.</text>
</comment>
<dbReference type="GO" id="GO:0016740">
    <property type="term" value="F:transferase activity"/>
    <property type="evidence" value="ECO:0007669"/>
    <property type="project" value="UniProtKB-KW"/>
</dbReference>
<evidence type="ECO:0000256" key="11">
    <source>
        <dbReference type="ARBA" id="ARBA00049191"/>
    </source>
</evidence>
<dbReference type="RefSeq" id="WP_310315145.1">
    <property type="nucleotide sequence ID" value="NZ_JAVDWU010000003.1"/>
</dbReference>
<evidence type="ECO:0000259" key="12">
    <source>
        <dbReference type="Pfam" id="PF01648"/>
    </source>
</evidence>
<comment type="function">
    <text evidence="1">Involved in the biosynthesis of the siderophore enterobactin (enterochelin), which is a macrocyclic trimeric lactone of N-(2,3-dihydroxybenzoyl)-serine. The serine trilactone serves as a scaffolding for the three catechol functionalities that provide hexadentate coordination for the tightly ligated iron(2+) atoms. Plays an essential role in the assembly of the enterobactin by catalyzing the transfer of the 4'-phosphopantetheine (Ppant) moiety from coenzyme A to the apo-domains of both EntB (ArCP domain) and EntF (PCP domain) to yield their holo-forms which make them competent for the activation of 2,3-dihydroxybenzoate (DHB) and L-serine, respectively.</text>
</comment>
<dbReference type="Proteomes" id="UP001265700">
    <property type="component" value="Unassembled WGS sequence"/>
</dbReference>
<comment type="catalytic activity">
    <reaction evidence="11">
        <text>apo-[peptidyl-carrier protein] + CoA = holo-[peptidyl-carrier protein] + adenosine 3',5'-bisphosphate + H(+)</text>
        <dbReference type="Rhea" id="RHEA:46228"/>
        <dbReference type="Rhea" id="RHEA-COMP:11479"/>
        <dbReference type="Rhea" id="RHEA-COMP:11480"/>
        <dbReference type="ChEBI" id="CHEBI:15378"/>
        <dbReference type="ChEBI" id="CHEBI:29999"/>
        <dbReference type="ChEBI" id="CHEBI:57287"/>
        <dbReference type="ChEBI" id="CHEBI:58343"/>
        <dbReference type="ChEBI" id="CHEBI:64479"/>
    </reaction>
</comment>
<evidence type="ECO:0000256" key="7">
    <source>
        <dbReference type="ARBA" id="ARBA00023191"/>
    </source>
</evidence>
<evidence type="ECO:0000256" key="10">
    <source>
        <dbReference type="ARBA" id="ARBA00049176"/>
    </source>
</evidence>
<organism evidence="14 15">
    <name type="scientific">Hydrogenophaga palleronii</name>
    <dbReference type="NCBI Taxonomy" id="65655"/>
    <lineage>
        <taxon>Bacteria</taxon>
        <taxon>Pseudomonadati</taxon>
        <taxon>Pseudomonadota</taxon>
        <taxon>Betaproteobacteria</taxon>
        <taxon>Burkholderiales</taxon>
        <taxon>Comamonadaceae</taxon>
        <taxon>Hydrogenophaga</taxon>
    </lineage>
</organism>
<keyword evidence="6 14" id="KW-0808">Transferase</keyword>
<dbReference type="Pfam" id="PF17837">
    <property type="entry name" value="4PPT_N"/>
    <property type="match status" value="1"/>
</dbReference>